<name>A0ABW5KNU8_9FLAO</name>
<keyword evidence="1" id="KW-1133">Transmembrane helix</keyword>
<dbReference type="RefSeq" id="WP_376891200.1">
    <property type="nucleotide sequence ID" value="NZ_JBHULS010000001.1"/>
</dbReference>
<keyword evidence="3" id="KW-0808">Transferase</keyword>
<dbReference type="PANTHER" id="PTHR31605">
    <property type="entry name" value="GLYCEROL-3-PHOSPHATE O-ACYLTRANSFERASE 1"/>
    <property type="match status" value="1"/>
</dbReference>
<proteinExistence type="predicted"/>
<gene>
    <name evidence="3" type="ORF">ACFSQP_01220</name>
</gene>
<dbReference type="EMBL" id="JBHULS010000001">
    <property type="protein sequence ID" value="MFD2550424.1"/>
    <property type="molecule type" value="Genomic_DNA"/>
</dbReference>
<dbReference type="InterPro" id="IPR002123">
    <property type="entry name" value="Plipid/glycerol_acylTrfase"/>
</dbReference>
<evidence type="ECO:0000313" key="3">
    <source>
        <dbReference type="EMBL" id="MFD2550424.1"/>
    </source>
</evidence>
<evidence type="ECO:0000259" key="2">
    <source>
        <dbReference type="SMART" id="SM00563"/>
    </source>
</evidence>
<evidence type="ECO:0000313" key="4">
    <source>
        <dbReference type="Proteomes" id="UP001597472"/>
    </source>
</evidence>
<dbReference type="Proteomes" id="UP001597472">
    <property type="component" value="Unassembled WGS sequence"/>
</dbReference>
<feature type="transmembrane region" description="Helical" evidence="1">
    <location>
        <begin position="265"/>
        <end position="284"/>
    </location>
</feature>
<comment type="caution">
    <text evidence="3">The sequence shown here is derived from an EMBL/GenBank/DDBJ whole genome shotgun (WGS) entry which is preliminary data.</text>
</comment>
<dbReference type="SMART" id="SM00563">
    <property type="entry name" value="PlsC"/>
    <property type="match status" value="1"/>
</dbReference>
<protein>
    <submittedName>
        <fullName evidence="3">1-acyl-sn-glycerol-3-phosphate acyltransferase</fullName>
    </submittedName>
</protein>
<dbReference type="Pfam" id="PF01553">
    <property type="entry name" value="Acyltransferase"/>
    <property type="match status" value="1"/>
</dbReference>
<keyword evidence="4" id="KW-1185">Reference proteome</keyword>
<feature type="transmembrane region" description="Helical" evidence="1">
    <location>
        <begin position="324"/>
        <end position="342"/>
    </location>
</feature>
<keyword evidence="3" id="KW-0012">Acyltransferase</keyword>
<keyword evidence="1" id="KW-0472">Membrane</keyword>
<accession>A0ABW5KNU8</accession>
<dbReference type="GO" id="GO:0016746">
    <property type="term" value="F:acyltransferase activity"/>
    <property type="evidence" value="ECO:0007669"/>
    <property type="project" value="UniProtKB-KW"/>
</dbReference>
<organism evidence="3 4">
    <name type="scientific">Bizionia sediminis</name>
    <dbReference type="NCBI Taxonomy" id="1737064"/>
    <lineage>
        <taxon>Bacteria</taxon>
        <taxon>Pseudomonadati</taxon>
        <taxon>Bacteroidota</taxon>
        <taxon>Flavobacteriia</taxon>
        <taxon>Flavobacteriales</taxon>
        <taxon>Flavobacteriaceae</taxon>
        <taxon>Bizionia</taxon>
    </lineage>
</organism>
<dbReference type="SUPFAM" id="SSF69593">
    <property type="entry name" value="Glycerol-3-phosphate (1)-acyltransferase"/>
    <property type="match status" value="1"/>
</dbReference>
<feature type="domain" description="Phospholipid/glycerol acyltransferase" evidence="2">
    <location>
        <begin position="38"/>
        <end position="165"/>
    </location>
</feature>
<reference evidence="4" key="1">
    <citation type="journal article" date="2019" name="Int. J. Syst. Evol. Microbiol.">
        <title>The Global Catalogue of Microorganisms (GCM) 10K type strain sequencing project: providing services to taxonomists for standard genome sequencing and annotation.</title>
        <authorList>
            <consortium name="The Broad Institute Genomics Platform"/>
            <consortium name="The Broad Institute Genome Sequencing Center for Infectious Disease"/>
            <person name="Wu L."/>
            <person name="Ma J."/>
        </authorList>
    </citation>
    <scope>NUCLEOTIDE SEQUENCE [LARGE SCALE GENOMIC DNA]</scope>
    <source>
        <strain evidence="4">KCTC 42587</strain>
    </source>
</reference>
<dbReference type="InterPro" id="IPR052744">
    <property type="entry name" value="GPAT/DAPAT"/>
</dbReference>
<evidence type="ECO:0000256" key="1">
    <source>
        <dbReference type="SAM" id="Phobius"/>
    </source>
</evidence>
<feature type="transmembrane region" description="Helical" evidence="1">
    <location>
        <begin position="296"/>
        <end position="318"/>
    </location>
</feature>
<keyword evidence="1" id="KW-0812">Transmembrane</keyword>
<sequence>MKKVWLYSVRAYIKLGLFFYYKRVRVAFKTPLSSNEAILFVANHNNALMDALLIAVHSGRFSYFLTRASVFQKPMIRAILSSLNMLPVYRVRDGWTTITNNKQVFFECSKILGRGDTVVIFPEGNHHINRTVRPVSKGFTRVVWETLKHNPNCNLKIVPIGLNYEQATDCANSVFINFGTAIKAQAYTAENITNATKLLKTDVWHALSRLTTHIPAAQYQQTATKLQALGANFLYPSAVNSCMASNFEKCHFPYQAKSPLLLKRLFKFLMILLLLGPYMIWKLLVSPRIKDAAFKATFRFAIAIGLVPIWLALVAIFLMLTFSGGIAVMYLVAVIIASMLAIKL</sequence>
<dbReference type="PANTHER" id="PTHR31605:SF0">
    <property type="entry name" value="GLYCEROL-3-PHOSPHATE O-ACYLTRANSFERASE 1"/>
    <property type="match status" value="1"/>
</dbReference>